<evidence type="ECO:0000313" key="3">
    <source>
        <dbReference type="Proteomes" id="UP000474640"/>
    </source>
</evidence>
<reference evidence="2 3" key="1">
    <citation type="submission" date="2020-01" db="EMBL/GenBank/DDBJ databases">
        <authorList>
            <person name="Palmer J.M."/>
        </authorList>
    </citation>
    <scope>NUCLEOTIDE SEQUENCE [LARGE SCALE GENOMIC DNA]</scope>
    <source>
        <strain evidence="2 3">TWF970</strain>
    </source>
</reference>
<dbReference type="OrthoDB" id="5380257at2759"/>
<feature type="compositionally biased region" description="Basic and acidic residues" evidence="1">
    <location>
        <begin position="481"/>
        <end position="491"/>
    </location>
</feature>
<comment type="caution">
    <text evidence="2">The sequence shown here is derived from an EMBL/GenBank/DDBJ whole genome shotgun (WGS) entry which is preliminary data.</text>
</comment>
<feature type="region of interest" description="Disordered" evidence="1">
    <location>
        <begin position="268"/>
        <end position="371"/>
    </location>
</feature>
<feature type="region of interest" description="Disordered" evidence="1">
    <location>
        <begin position="406"/>
        <end position="440"/>
    </location>
</feature>
<feature type="compositionally biased region" description="Low complexity" evidence="1">
    <location>
        <begin position="131"/>
        <end position="141"/>
    </location>
</feature>
<feature type="compositionally biased region" description="Basic and acidic residues" evidence="1">
    <location>
        <begin position="326"/>
        <end position="342"/>
    </location>
</feature>
<protein>
    <submittedName>
        <fullName evidence="2">Uncharacterized protein</fullName>
    </submittedName>
</protein>
<feature type="region of interest" description="Disordered" evidence="1">
    <location>
        <begin position="452"/>
        <end position="529"/>
    </location>
</feature>
<dbReference type="Proteomes" id="UP000474640">
    <property type="component" value="Unassembled WGS sequence"/>
</dbReference>
<feature type="compositionally biased region" description="Basic and acidic residues" evidence="1">
    <location>
        <begin position="299"/>
        <end position="311"/>
    </location>
</feature>
<dbReference type="AlphaFoldDB" id="A0A7C8RKY6"/>
<feature type="compositionally biased region" description="Basic and acidic residues" evidence="1">
    <location>
        <begin position="454"/>
        <end position="470"/>
    </location>
</feature>
<feature type="compositionally biased region" description="Acidic residues" evidence="1">
    <location>
        <begin position="312"/>
        <end position="325"/>
    </location>
</feature>
<name>A0A7C8RKY6_ORBOL</name>
<evidence type="ECO:0000256" key="1">
    <source>
        <dbReference type="SAM" id="MobiDB-lite"/>
    </source>
</evidence>
<organism evidence="2 3">
    <name type="scientific">Orbilia oligospora</name>
    <name type="common">Nematode-trapping fungus</name>
    <name type="synonym">Arthrobotrys oligospora</name>
    <dbReference type="NCBI Taxonomy" id="2813651"/>
    <lineage>
        <taxon>Eukaryota</taxon>
        <taxon>Fungi</taxon>
        <taxon>Dikarya</taxon>
        <taxon>Ascomycota</taxon>
        <taxon>Pezizomycotina</taxon>
        <taxon>Orbiliomycetes</taxon>
        <taxon>Orbiliales</taxon>
        <taxon>Orbiliaceae</taxon>
        <taxon>Orbilia</taxon>
    </lineage>
</organism>
<evidence type="ECO:0000313" key="2">
    <source>
        <dbReference type="EMBL" id="KAF3284735.1"/>
    </source>
</evidence>
<sequence>MTNLSDLKRQFPRGLGEPITRHRYKRVTGEVFGVFEGGPVDLKDPDVLAVEVATQLRVHPYSPATPEEVYLRAKSHVRGIIYDRDKTFRYFVWLTCSRTYQRRPAKKRFCGEDCDEAKSTDDDTTMGDVLSGPSGPSGSKGYDNKGKGKKNMSEEEEDGKEMWTKIVKVPFLVWMGSPCSFLSFDAVDVFFSGPEFEYSRYQLSVDGTPFLFHAPDDHSNFNHYNILGRDFLEGRFRTFEADYSNLSVLLRRRKYIILVPGQPLSYGEDKSGTFGIDDKDNDNENGDSGSGEGEGEGEEWVKQRDEDLERFLEEDEEEDEDDGEEAKDREEGNIEGLRRVESGVEASIDPRLLQWGSQQERAEERTEDQELDGLEKQMEQMQQEHERMDQQIMDVRQAVQRFERQVGLNVPEGDEMGVEEEDKRGGGTGDIKTSEFMGNTTSVGASCLRNYEGQMERDAERNVEMKDSKGSLEPVDSELSLQERRNADRDGFAPPPSAPISRKEGKRSSLVSKENLKVSGGRTGSGMRR</sequence>
<feature type="region of interest" description="Disordered" evidence="1">
    <location>
        <begin position="114"/>
        <end position="156"/>
    </location>
</feature>
<accession>A0A7C8RKY6</accession>
<proteinExistence type="predicted"/>
<dbReference type="EMBL" id="JAABOJ010000008">
    <property type="protein sequence ID" value="KAF3284735.1"/>
    <property type="molecule type" value="Genomic_DNA"/>
</dbReference>
<gene>
    <name evidence="2" type="ORF">TWF970_011022</name>
</gene>